<protein>
    <submittedName>
        <fullName evidence="1">Uncharacterized protein</fullName>
    </submittedName>
</protein>
<dbReference type="VEuPathDB" id="VectorBase:AATE007619"/>
<sequence>MAHLYIVRVHAEKTERQIRYHVGQQQIGLGPRLNRVLDGAPAPMRRLVPDDLLVVMVVVVVVVRHGLSQDDRSASVLGREALEECPDHDDAEPKRSLHYRYHERSNAPAPSEWVIPAAQAKTESTLIEGVKWRDHFQFLWTD</sequence>
<dbReference type="AlphaFoldDB" id="A0A182IXX7"/>
<accession>A0A182IXX7</accession>
<name>A0A182IXX7_ANOAO</name>
<organism evidence="1">
    <name type="scientific">Anopheles atroparvus</name>
    <name type="common">European mosquito</name>
    <dbReference type="NCBI Taxonomy" id="41427"/>
    <lineage>
        <taxon>Eukaryota</taxon>
        <taxon>Metazoa</taxon>
        <taxon>Ecdysozoa</taxon>
        <taxon>Arthropoda</taxon>
        <taxon>Hexapoda</taxon>
        <taxon>Insecta</taxon>
        <taxon>Pterygota</taxon>
        <taxon>Neoptera</taxon>
        <taxon>Endopterygota</taxon>
        <taxon>Diptera</taxon>
        <taxon>Nematocera</taxon>
        <taxon>Culicoidea</taxon>
        <taxon>Culicidae</taxon>
        <taxon>Anophelinae</taxon>
        <taxon>Anopheles</taxon>
    </lineage>
</organism>
<dbReference type="EnsemblMetazoa" id="AATE007619-RA">
    <property type="protein sequence ID" value="AATE007619-PA.1"/>
    <property type="gene ID" value="AATE007619"/>
</dbReference>
<evidence type="ECO:0000313" key="1">
    <source>
        <dbReference type="EnsemblMetazoa" id="AATE007619-PA.1"/>
    </source>
</evidence>
<proteinExistence type="predicted"/>
<reference evidence="1" key="1">
    <citation type="submission" date="2022-08" db="UniProtKB">
        <authorList>
            <consortium name="EnsemblMetazoa"/>
        </authorList>
    </citation>
    <scope>IDENTIFICATION</scope>
    <source>
        <strain evidence="1">EBRO</strain>
    </source>
</reference>